<name>X1E603_9ZZZZ</name>
<evidence type="ECO:0008006" key="2">
    <source>
        <dbReference type="Google" id="ProtNLM"/>
    </source>
</evidence>
<comment type="caution">
    <text evidence="1">The sequence shown here is derived from an EMBL/GenBank/DDBJ whole genome shotgun (WGS) entry which is preliminary data.</text>
</comment>
<dbReference type="EMBL" id="BART01032594">
    <property type="protein sequence ID" value="GAH12619.1"/>
    <property type="molecule type" value="Genomic_DNA"/>
</dbReference>
<dbReference type="Gene3D" id="3.90.230.10">
    <property type="entry name" value="Creatinase/methionine aminopeptidase superfamily"/>
    <property type="match status" value="1"/>
</dbReference>
<protein>
    <recommendedName>
        <fullName evidence="2">Peptidase M24 domain-containing protein</fullName>
    </recommendedName>
</protein>
<dbReference type="SUPFAM" id="SSF55920">
    <property type="entry name" value="Creatinase/aminopeptidase"/>
    <property type="match status" value="1"/>
</dbReference>
<feature type="non-terminal residue" evidence="1">
    <location>
        <position position="1"/>
    </location>
</feature>
<gene>
    <name evidence="1" type="ORF">S01H4_56277</name>
</gene>
<organism evidence="1">
    <name type="scientific">marine sediment metagenome</name>
    <dbReference type="NCBI Taxonomy" id="412755"/>
    <lineage>
        <taxon>unclassified sequences</taxon>
        <taxon>metagenomes</taxon>
        <taxon>ecological metagenomes</taxon>
    </lineage>
</organism>
<dbReference type="InterPro" id="IPR036005">
    <property type="entry name" value="Creatinase/aminopeptidase-like"/>
</dbReference>
<proteinExistence type="predicted"/>
<evidence type="ECO:0000313" key="1">
    <source>
        <dbReference type="EMBL" id="GAH12619.1"/>
    </source>
</evidence>
<sequence>ETDIPKGIQHVWNRGLKAREIIRKTIKIGYTAGEMLGMMVKALEAEGFVYTPSDDVSSQYRDLMNALGDSDKSGFTIDCHTVGNTGNSEIELGPSMAPFRPFRSHLKIQQNNIFAFEFVINTWNPDTKSRMSLNLEDDAIVTEKGVEALYPHNDRIIVIR</sequence>
<accession>X1E603</accession>
<dbReference type="AlphaFoldDB" id="X1E603"/>
<reference evidence="1" key="1">
    <citation type="journal article" date="2014" name="Front. Microbiol.">
        <title>High frequency of phylogenetically diverse reductive dehalogenase-homologous genes in deep subseafloor sedimentary metagenomes.</title>
        <authorList>
            <person name="Kawai M."/>
            <person name="Futagami T."/>
            <person name="Toyoda A."/>
            <person name="Takaki Y."/>
            <person name="Nishi S."/>
            <person name="Hori S."/>
            <person name="Arai W."/>
            <person name="Tsubouchi T."/>
            <person name="Morono Y."/>
            <person name="Uchiyama I."/>
            <person name="Ito T."/>
            <person name="Fujiyama A."/>
            <person name="Inagaki F."/>
            <person name="Takami H."/>
        </authorList>
    </citation>
    <scope>NUCLEOTIDE SEQUENCE</scope>
    <source>
        <strain evidence="1">Expedition CK06-06</strain>
    </source>
</reference>